<comment type="caution">
    <text evidence="3">The sequence shown here is derived from an EMBL/GenBank/DDBJ whole genome shotgun (WGS) entry which is preliminary data.</text>
</comment>
<dbReference type="EMBL" id="AWUE01019249">
    <property type="protein sequence ID" value="OMO74793.1"/>
    <property type="molecule type" value="Genomic_DNA"/>
</dbReference>
<dbReference type="CDD" id="cd00051">
    <property type="entry name" value="EFh"/>
    <property type="match status" value="1"/>
</dbReference>
<organism evidence="3 4">
    <name type="scientific">Corchorus olitorius</name>
    <dbReference type="NCBI Taxonomy" id="93759"/>
    <lineage>
        <taxon>Eukaryota</taxon>
        <taxon>Viridiplantae</taxon>
        <taxon>Streptophyta</taxon>
        <taxon>Embryophyta</taxon>
        <taxon>Tracheophyta</taxon>
        <taxon>Spermatophyta</taxon>
        <taxon>Magnoliopsida</taxon>
        <taxon>eudicotyledons</taxon>
        <taxon>Gunneridae</taxon>
        <taxon>Pentapetalae</taxon>
        <taxon>rosids</taxon>
        <taxon>malvids</taxon>
        <taxon>Malvales</taxon>
        <taxon>Malvaceae</taxon>
        <taxon>Grewioideae</taxon>
        <taxon>Apeibeae</taxon>
        <taxon>Corchorus</taxon>
    </lineage>
</organism>
<dbReference type="Proteomes" id="UP000187203">
    <property type="component" value="Unassembled WGS sequence"/>
</dbReference>
<dbReference type="SUPFAM" id="SSF47473">
    <property type="entry name" value="EF-hand"/>
    <property type="match status" value="1"/>
</dbReference>
<dbReference type="OrthoDB" id="26525at2759"/>
<dbReference type="STRING" id="93759.A0A1R3HWQ6"/>
<evidence type="ECO:0000313" key="4">
    <source>
        <dbReference type="Proteomes" id="UP000187203"/>
    </source>
</evidence>
<dbReference type="InterPro" id="IPR011992">
    <property type="entry name" value="EF-hand-dom_pair"/>
</dbReference>
<feature type="domain" description="EF-hand" evidence="2">
    <location>
        <begin position="71"/>
        <end position="99"/>
    </location>
</feature>
<dbReference type="GO" id="GO:0005509">
    <property type="term" value="F:calcium ion binding"/>
    <property type="evidence" value="ECO:0007669"/>
    <property type="project" value="InterPro"/>
</dbReference>
<feature type="domain" description="EF-hand" evidence="2">
    <location>
        <begin position="28"/>
        <end position="63"/>
    </location>
</feature>
<keyword evidence="1" id="KW-0106">Calcium</keyword>
<reference evidence="4" key="1">
    <citation type="submission" date="2013-09" db="EMBL/GenBank/DDBJ databases">
        <title>Corchorus olitorius genome sequencing.</title>
        <authorList>
            <person name="Alam M."/>
            <person name="Haque M.S."/>
            <person name="Islam M.S."/>
            <person name="Emdad E.M."/>
            <person name="Islam M.M."/>
            <person name="Ahmed B."/>
            <person name="Halim A."/>
            <person name="Hossen Q.M.M."/>
            <person name="Hossain M.Z."/>
            <person name="Ahmed R."/>
            <person name="Khan M.M."/>
            <person name="Islam R."/>
            <person name="Rashid M.M."/>
            <person name="Khan S.A."/>
            <person name="Rahman M.S."/>
            <person name="Alam M."/>
            <person name="Yahiya A.S."/>
            <person name="Khan M.S."/>
            <person name="Azam M.S."/>
            <person name="Haque T."/>
            <person name="Lashkar M.Z.H."/>
            <person name="Akhand A.I."/>
            <person name="Morshed G."/>
            <person name="Roy S."/>
            <person name="Uddin K.S."/>
            <person name="Rabeya T."/>
            <person name="Hossain A.S."/>
            <person name="Chowdhury A."/>
            <person name="Snigdha A.R."/>
            <person name="Mortoza M.S."/>
            <person name="Matin S.A."/>
            <person name="Hoque S.M.E."/>
            <person name="Islam M.K."/>
            <person name="Roy D.K."/>
            <person name="Haider R."/>
            <person name="Moosa M.M."/>
            <person name="Elias S.M."/>
            <person name="Hasan A.M."/>
            <person name="Jahan S."/>
            <person name="Shafiuddin M."/>
            <person name="Mahmood N."/>
            <person name="Shommy N.S."/>
        </authorList>
    </citation>
    <scope>NUCLEOTIDE SEQUENCE [LARGE SCALE GENOMIC DNA]</scope>
    <source>
        <strain evidence="4">cv. O-4</strain>
    </source>
</reference>
<proteinExistence type="predicted"/>
<dbReference type="Gene3D" id="1.10.238.10">
    <property type="entry name" value="EF-hand"/>
    <property type="match status" value="1"/>
</dbReference>
<dbReference type="PROSITE" id="PS50222">
    <property type="entry name" value="EF_HAND_2"/>
    <property type="match status" value="2"/>
</dbReference>
<gene>
    <name evidence="3" type="ORF">COLO4_26495</name>
</gene>
<dbReference type="SMART" id="SM00054">
    <property type="entry name" value="EFh"/>
    <property type="match status" value="2"/>
</dbReference>
<protein>
    <submittedName>
        <fullName evidence="3">Calcium-binding EF-hand</fullName>
    </submittedName>
</protein>
<dbReference type="InterPro" id="IPR002048">
    <property type="entry name" value="EF_hand_dom"/>
</dbReference>
<name>A0A1R3HWQ6_9ROSI</name>
<evidence type="ECO:0000259" key="2">
    <source>
        <dbReference type="PROSITE" id="PS50222"/>
    </source>
</evidence>
<dbReference type="PROSITE" id="PS00018">
    <property type="entry name" value="EF_HAND_1"/>
    <property type="match status" value="2"/>
</dbReference>
<dbReference type="InterPro" id="IPR018247">
    <property type="entry name" value="EF_Hand_1_Ca_BS"/>
</dbReference>
<dbReference type="AlphaFoldDB" id="A0A1R3HWQ6"/>
<evidence type="ECO:0000313" key="3">
    <source>
        <dbReference type="EMBL" id="OMO74793.1"/>
    </source>
</evidence>
<keyword evidence="4" id="KW-1185">Reference proteome</keyword>
<sequence length="105" mass="12035">MPCFFGKQLHRRTYEKEMAGGSGTQLPLTKAQVRAILEGADKNRDRRLDKHELRKAFGSLGSHLPSWRAGKVLRRADVNGDGYISEDEIDDLIQFALEWLRQKHT</sequence>
<dbReference type="Pfam" id="PF13202">
    <property type="entry name" value="EF-hand_5"/>
    <property type="match status" value="1"/>
</dbReference>
<accession>A0A1R3HWQ6</accession>
<evidence type="ECO:0000256" key="1">
    <source>
        <dbReference type="ARBA" id="ARBA00022837"/>
    </source>
</evidence>